<organism evidence="3 4">
    <name type="scientific">Streptomyces marianii</name>
    <dbReference type="NCBI Taxonomy" id="1817406"/>
    <lineage>
        <taxon>Bacteria</taxon>
        <taxon>Bacillati</taxon>
        <taxon>Actinomycetota</taxon>
        <taxon>Actinomycetes</taxon>
        <taxon>Kitasatosporales</taxon>
        <taxon>Streptomycetaceae</taxon>
        <taxon>Streptomyces</taxon>
    </lineage>
</organism>
<keyword evidence="2" id="KW-1133">Transmembrane helix</keyword>
<reference evidence="3 4" key="1">
    <citation type="submission" date="2019-05" db="EMBL/GenBank/DDBJ databases">
        <title>Streptomyces marianii sp. nov., a novel marine actinomycete from southern coast of India.</title>
        <authorList>
            <person name="Iniyan A.M."/>
            <person name="Wink J."/>
            <person name="Ramprasad E."/>
            <person name="Ramana C.V."/>
            <person name="Bunk B."/>
            <person name="Sproer C."/>
            <person name="Joseph F.-J.R.S."/>
            <person name="Vincent S.G.P."/>
        </authorList>
    </citation>
    <scope>NUCLEOTIDE SEQUENCE [LARGE SCALE GENOMIC DNA]</scope>
    <source>
        <strain evidence="3 4">ICN19</strain>
    </source>
</reference>
<evidence type="ECO:0000256" key="2">
    <source>
        <dbReference type="SAM" id="Phobius"/>
    </source>
</evidence>
<keyword evidence="2" id="KW-0812">Transmembrane</keyword>
<dbReference type="Proteomes" id="UP000305921">
    <property type="component" value="Unassembled WGS sequence"/>
</dbReference>
<accession>A0A5R9DYC6</accession>
<feature type="transmembrane region" description="Helical" evidence="2">
    <location>
        <begin position="172"/>
        <end position="191"/>
    </location>
</feature>
<keyword evidence="4" id="KW-1185">Reference proteome</keyword>
<dbReference type="OrthoDB" id="940913at2"/>
<feature type="region of interest" description="Disordered" evidence="1">
    <location>
        <begin position="241"/>
        <end position="272"/>
    </location>
</feature>
<proteinExistence type="predicted"/>
<dbReference type="Pfam" id="PF14023">
    <property type="entry name" value="Bestrophin-like"/>
    <property type="match status" value="1"/>
</dbReference>
<gene>
    <name evidence="3" type="ORF">FEF34_02110</name>
</gene>
<dbReference type="EMBL" id="VAWE01000001">
    <property type="protein sequence ID" value="TLQ42187.1"/>
    <property type="molecule type" value="Genomic_DNA"/>
</dbReference>
<name>A0A5R9DYC6_9ACTN</name>
<comment type="caution">
    <text evidence="3">The sequence shown here is derived from an EMBL/GenBank/DDBJ whole genome shotgun (WGS) entry which is preliminary data.</text>
</comment>
<feature type="transmembrane region" description="Helical" evidence="2">
    <location>
        <begin position="197"/>
        <end position="217"/>
    </location>
</feature>
<evidence type="ECO:0000313" key="3">
    <source>
        <dbReference type="EMBL" id="TLQ42187.1"/>
    </source>
</evidence>
<dbReference type="InterPro" id="IPR025333">
    <property type="entry name" value="DUF4239"/>
</dbReference>
<feature type="transmembrane region" description="Helical" evidence="2">
    <location>
        <begin position="43"/>
        <end position="60"/>
    </location>
</feature>
<evidence type="ECO:0000313" key="4">
    <source>
        <dbReference type="Proteomes" id="UP000305921"/>
    </source>
</evidence>
<keyword evidence="2" id="KW-0472">Membrane</keyword>
<protein>
    <submittedName>
        <fullName evidence="3">DUF4239 domain-containing protein</fullName>
    </submittedName>
</protein>
<sequence>MLTISTIAAIATALVIGLAANHYRCRQALEGGDETSVRDPLKTLAVLLVAFVMVMAAQSYDTASQAASSEAHRVDQLYEVADYAPEPQRERLQAAAVCYARAILAYEWPQMDKSHRMDSEASVWSSDFRRHFKELAHKNANTFEILVDVDDQRSAARQTRLHEASPAIPPTLFWFMTIALAATIGAFAFGLPCRRRPSHVILLCVLAALFTGSLLIVEDIDRPFSGYIRITSEAMADTTGDISSDFAQDHPGRPLPCDIRGARTGQTDSPER</sequence>
<dbReference type="AlphaFoldDB" id="A0A5R9DYC6"/>
<dbReference type="RefSeq" id="WP_138051595.1">
    <property type="nucleotide sequence ID" value="NZ_VAWE01000001.1"/>
</dbReference>
<evidence type="ECO:0000256" key="1">
    <source>
        <dbReference type="SAM" id="MobiDB-lite"/>
    </source>
</evidence>